<keyword evidence="3" id="KW-0539">Nucleus</keyword>
<accession>A0A3N4IHV7</accession>
<dbReference type="GO" id="GO:0006272">
    <property type="term" value="P:leading strand elongation"/>
    <property type="evidence" value="ECO:0007669"/>
    <property type="project" value="TreeGrafter"/>
</dbReference>
<dbReference type="Gene3D" id="1.10.20.10">
    <property type="entry name" value="Histone, subunit A"/>
    <property type="match status" value="1"/>
</dbReference>
<protein>
    <recommendedName>
        <fullName evidence="4">DNA polymerase epsilon subunit D</fullName>
    </recommendedName>
    <alternativeName>
        <fullName evidence="5">DNA polymerase II subunit D</fullName>
    </alternativeName>
</protein>
<evidence type="ECO:0000313" key="9">
    <source>
        <dbReference type="Proteomes" id="UP000275078"/>
    </source>
</evidence>
<dbReference type="GO" id="GO:0008622">
    <property type="term" value="C:epsilon DNA polymerase complex"/>
    <property type="evidence" value="ECO:0007669"/>
    <property type="project" value="TreeGrafter"/>
</dbReference>
<feature type="compositionally biased region" description="Acidic residues" evidence="6">
    <location>
        <begin position="216"/>
        <end position="243"/>
    </location>
</feature>
<dbReference type="SUPFAM" id="SSF47113">
    <property type="entry name" value="Histone-fold"/>
    <property type="match status" value="1"/>
</dbReference>
<dbReference type="PANTHER" id="PTHR46172:SF1">
    <property type="entry name" value="DNA POLYMERASE EPSILON SUBUNIT 3"/>
    <property type="match status" value="1"/>
</dbReference>
<feature type="compositionally biased region" description="Acidic residues" evidence="6">
    <location>
        <begin position="175"/>
        <end position="203"/>
    </location>
</feature>
<dbReference type="OrthoDB" id="1707486at2759"/>
<dbReference type="GO" id="GO:0031490">
    <property type="term" value="F:chromatin DNA binding"/>
    <property type="evidence" value="ECO:0007669"/>
    <property type="project" value="TreeGrafter"/>
</dbReference>
<feature type="compositionally biased region" description="Low complexity" evidence="6">
    <location>
        <begin position="125"/>
        <end position="139"/>
    </location>
</feature>
<comment type="subcellular location">
    <subcellularLocation>
        <location evidence="1">Nucleus</location>
    </subcellularLocation>
</comment>
<feature type="region of interest" description="Disordered" evidence="6">
    <location>
        <begin position="117"/>
        <end position="243"/>
    </location>
</feature>
<dbReference type="InterPro" id="IPR003958">
    <property type="entry name" value="CBFA_NFYB_domain"/>
</dbReference>
<feature type="domain" description="Transcription factor CBF/NF-Y/archaeal histone" evidence="7">
    <location>
        <begin position="27"/>
        <end position="90"/>
    </location>
</feature>
<dbReference type="GO" id="GO:0008623">
    <property type="term" value="C:CHRAC"/>
    <property type="evidence" value="ECO:0007669"/>
    <property type="project" value="TreeGrafter"/>
</dbReference>
<evidence type="ECO:0000259" key="7">
    <source>
        <dbReference type="Pfam" id="PF00808"/>
    </source>
</evidence>
<dbReference type="InterPro" id="IPR009072">
    <property type="entry name" value="Histone-fold"/>
</dbReference>
<sequence length="243" mass="26214">MPRKSPNPTSVPSQEGGTLISLEQNLLPKSIITRLAKSAIPEGSMVQKDAQLALAKSSTVFVNRLIDEANEKARLAGKKTIMPKDVFDALKEMELEEFVPVLENALDKFNARAALKRSASNANGTTDPAAPTVPTASTEAADDDSEERPSKKIRTISGTEIPQAGVPEQTISTDAADELNDSELDTGDELEEDGEDVLEEDEEERHIINAARELPEVEGDLEEQEDGEGEEGDEALDNGEDSD</sequence>
<evidence type="ECO:0000256" key="3">
    <source>
        <dbReference type="ARBA" id="ARBA00023242"/>
    </source>
</evidence>
<dbReference type="Pfam" id="PF00808">
    <property type="entry name" value="CBFD_NFYB_HMF"/>
    <property type="match status" value="1"/>
</dbReference>
<gene>
    <name evidence="8" type="ORF">BJ508DRAFT_221782</name>
</gene>
<evidence type="ECO:0000256" key="5">
    <source>
        <dbReference type="ARBA" id="ARBA00042096"/>
    </source>
</evidence>
<dbReference type="Proteomes" id="UP000275078">
    <property type="component" value="Unassembled WGS sequence"/>
</dbReference>
<dbReference type="GO" id="GO:0031507">
    <property type="term" value="P:heterochromatin formation"/>
    <property type="evidence" value="ECO:0007669"/>
    <property type="project" value="TreeGrafter"/>
</dbReference>
<keyword evidence="9" id="KW-1185">Reference proteome</keyword>
<proteinExistence type="predicted"/>
<reference evidence="8 9" key="1">
    <citation type="journal article" date="2018" name="Nat. Ecol. Evol.">
        <title>Pezizomycetes genomes reveal the molecular basis of ectomycorrhizal truffle lifestyle.</title>
        <authorList>
            <person name="Murat C."/>
            <person name="Payen T."/>
            <person name="Noel B."/>
            <person name="Kuo A."/>
            <person name="Morin E."/>
            <person name="Chen J."/>
            <person name="Kohler A."/>
            <person name="Krizsan K."/>
            <person name="Balestrini R."/>
            <person name="Da Silva C."/>
            <person name="Montanini B."/>
            <person name="Hainaut M."/>
            <person name="Levati E."/>
            <person name="Barry K.W."/>
            <person name="Belfiori B."/>
            <person name="Cichocki N."/>
            <person name="Clum A."/>
            <person name="Dockter R.B."/>
            <person name="Fauchery L."/>
            <person name="Guy J."/>
            <person name="Iotti M."/>
            <person name="Le Tacon F."/>
            <person name="Lindquist E.A."/>
            <person name="Lipzen A."/>
            <person name="Malagnac F."/>
            <person name="Mello A."/>
            <person name="Molinier V."/>
            <person name="Miyauchi S."/>
            <person name="Poulain J."/>
            <person name="Riccioni C."/>
            <person name="Rubini A."/>
            <person name="Sitrit Y."/>
            <person name="Splivallo R."/>
            <person name="Traeger S."/>
            <person name="Wang M."/>
            <person name="Zifcakova L."/>
            <person name="Wipf D."/>
            <person name="Zambonelli A."/>
            <person name="Paolocci F."/>
            <person name="Nowrousian M."/>
            <person name="Ottonello S."/>
            <person name="Baldrian P."/>
            <person name="Spatafora J.W."/>
            <person name="Henrissat B."/>
            <person name="Nagy L.G."/>
            <person name="Aury J.M."/>
            <person name="Wincker P."/>
            <person name="Grigoriev I.V."/>
            <person name="Bonfante P."/>
            <person name="Martin F.M."/>
        </authorList>
    </citation>
    <scope>NUCLEOTIDE SEQUENCE [LARGE SCALE GENOMIC DNA]</scope>
    <source>
        <strain evidence="8 9">RN42</strain>
    </source>
</reference>
<keyword evidence="2" id="KW-0235">DNA replication</keyword>
<name>A0A3N4IHV7_ASCIM</name>
<organism evidence="8 9">
    <name type="scientific">Ascobolus immersus RN42</name>
    <dbReference type="NCBI Taxonomy" id="1160509"/>
    <lineage>
        <taxon>Eukaryota</taxon>
        <taxon>Fungi</taxon>
        <taxon>Dikarya</taxon>
        <taxon>Ascomycota</taxon>
        <taxon>Pezizomycotina</taxon>
        <taxon>Pezizomycetes</taxon>
        <taxon>Pezizales</taxon>
        <taxon>Ascobolaceae</taxon>
        <taxon>Ascobolus</taxon>
    </lineage>
</organism>
<dbReference type="InterPro" id="IPR051377">
    <property type="entry name" value="DNA_Pol-Epsilon_Subunit"/>
</dbReference>
<dbReference type="STRING" id="1160509.A0A3N4IHV7"/>
<dbReference type="AlphaFoldDB" id="A0A3N4IHV7"/>
<evidence type="ECO:0000256" key="6">
    <source>
        <dbReference type="SAM" id="MobiDB-lite"/>
    </source>
</evidence>
<evidence type="ECO:0000256" key="4">
    <source>
        <dbReference type="ARBA" id="ARBA00039775"/>
    </source>
</evidence>
<dbReference type="GO" id="GO:0046982">
    <property type="term" value="F:protein heterodimerization activity"/>
    <property type="evidence" value="ECO:0007669"/>
    <property type="project" value="InterPro"/>
</dbReference>
<evidence type="ECO:0000256" key="2">
    <source>
        <dbReference type="ARBA" id="ARBA00022705"/>
    </source>
</evidence>
<dbReference type="EMBL" id="ML119652">
    <property type="protein sequence ID" value="RPA85722.1"/>
    <property type="molecule type" value="Genomic_DNA"/>
</dbReference>
<dbReference type="GO" id="GO:0006974">
    <property type="term" value="P:DNA damage response"/>
    <property type="evidence" value="ECO:0007669"/>
    <property type="project" value="TreeGrafter"/>
</dbReference>
<evidence type="ECO:0000256" key="1">
    <source>
        <dbReference type="ARBA" id="ARBA00004123"/>
    </source>
</evidence>
<dbReference type="CDD" id="cd22928">
    <property type="entry name" value="HFD_POLE3_DPB4"/>
    <property type="match status" value="1"/>
</dbReference>
<evidence type="ECO:0000313" key="8">
    <source>
        <dbReference type="EMBL" id="RPA85722.1"/>
    </source>
</evidence>
<dbReference type="PANTHER" id="PTHR46172">
    <property type="entry name" value="DNA POLYMERASE EPSILON SUBUNIT 3"/>
    <property type="match status" value="1"/>
</dbReference>